<dbReference type="AlphaFoldDB" id="A0A5J9TMG6"/>
<organism evidence="2 3">
    <name type="scientific">Eragrostis curvula</name>
    <name type="common">weeping love grass</name>
    <dbReference type="NCBI Taxonomy" id="38414"/>
    <lineage>
        <taxon>Eukaryota</taxon>
        <taxon>Viridiplantae</taxon>
        <taxon>Streptophyta</taxon>
        <taxon>Embryophyta</taxon>
        <taxon>Tracheophyta</taxon>
        <taxon>Spermatophyta</taxon>
        <taxon>Magnoliopsida</taxon>
        <taxon>Liliopsida</taxon>
        <taxon>Poales</taxon>
        <taxon>Poaceae</taxon>
        <taxon>PACMAD clade</taxon>
        <taxon>Chloridoideae</taxon>
        <taxon>Eragrostideae</taxon>
        <taxon>Eragrostidinae</taxon>
        <taxon>Eragrostis</taxon>
    </lineage>
</organism>
<evidence type="ECO:0000313" key="3">
    <source>
        <dbReference type="Proteomes" id="UP000324897"/>
    </source>
</evidence>
<dbReference type="EMBL" id="RWGY01000039">
    <property type="protein sequence ID" value="TVU12514.1"/>
    <property type="molecule type" value="Genomic_DNA"/>
</dbReference>
<keyword evidence="3" id="KW-1185">Reference proteome</keyword>
<accession>A0A5J9TMG6</accession>
<dbReference type="Proteomes" id="UP000324897">
    <property type="component" value="Chromosome 3"/>
</dbReference>
<protein>
    <recommendedName>
        <fullName evidence="1">Reverse transcriptase zinc-binding domain-containing protein</fullName>
    </recommendedName>
</protein>
<dbReference type="Pfam" id="PF13966">
    <property type="entry name" value="zf-RVT"/>
    <property type="match status" value="1"/>
</dbReference>
<dbReference type="InterPro" id="IPR026960">
    <property type="entry name" value="RVT-Znf"/>
</dbReference>
<sequence>MAADEQDPHANIIWSTSVPTKLKFFAWLLCNDRLPTRANLLHKNILLPEEACCPRCPGVLETADHLFFGCPAATSFYLLLGLDVTSATCTRPWLRSPNGNTGRWHDILLMLLWRVWNSRNDLVFDRRDLDSAASLRIVLADLDAWGFRYKKTDAIHNMASWRSYLSLRLG</sequence>
<evidence type="ECO:0000313" key="2">
    <source>
        <dbReference type="EMBL" id="TVU12514.1"/>
    </source>
</evidence>
<reference evidence="2 3" key="1">
    <citation type="journal article" date="2019" name="Sci. Rep.">
        <title>A high-quality genome of Eragrostis curvula grass provides insights into Poaceae evolution and supports new strategies to enhance forage quality.</title>
        <authorList>
            <person name="Carballo J."/>
            <person name="Santos B.A.C.M."/>
            <person name="Zappacosta D."/>
            <person name="Garbus I."/>
            <person name="Selva J.P."/>
            <person name="Gallo C.A."/>
            <person name="Diaz A."/>
            <person name="Albertini E."/>
            <person name="Caccamo M."/>
            <person name="Echenique V."/>
        </authorList>
    </citation>
    <scope>NUCLEOTIDE SEQUENCE [LARGE SCALE GENOMIC DNA]</scope>
    <source>
        <strain evidence="3">cv. Victoria</strain>
        <tissue evidence="2">Leaf</tissue>
    </source>
</reference>
<name>A0A5J9TMG6_9POAL</name>
<gene>
    <name evidence="2" type="ORF">EJB05_46165</name>
</gene>
<evidence type="ECO:0000259" key="1">
    <source>
        <dbReference type="Pfam" id="PF13966"/>
    </source>
</evidence>
<dbReference type="OrthoDB" id="693219at2759"/>
<comment type="caution">
    <text evidence="2">The sequence shown here is derived from an EMBL/GenBank/DDBJ whole genome shotgun (WGS) entry which is preliminary data.</text>
</comment>
<proteinExistence type="predicted"/>
<dbReference type="Gramene" id="TVU12514">
    <property type="protein sequence ID" value="TVU12514"/>
    <property type="gene ID" value="EJB05_46165"/>
</dbReference>
<feature type="domain" description="Reverse transcriptase zinc-binding" evidence="1">
    <location>
        <begin position="5"/>
        <end position="74"/>
    </location>
</feature>